<organism evidence="7 8">
    <name type="scientific">Candidatus Dojkabacteria bacterium</name>
    <dbReference type="NCBI Taxonomy" id="2099670"/>
    <lineage>
        <taxon>Bacteria</taxon>
        <taxon>Candidatus Dojkabacteria</taxon>
    </lineage>
</organism>
<dbReference type="InterPro" id="IPR005717">
    <property type="entry name" value="Ribosomal_uS7_bac/org-type"/>
</dbReference>
<feature type="domain" description="Small ribosomal subunit protein uS7" evidence="6">
    <location>
        <begin position="1"/>
        <end position="101"/>
    </location>
</feature>
<comment type="caution">
    <text evidence="7">The sequence shown here is derived from an EMBL/GenBank/DDBJ whole genome shotgun (WGS) entry which is preliminary data.</text>
</comment>
<keyword evidence="5" id="KW-0687">Ribonucleoprotein</keyword>
<dbReference type="InterPro" id="IPR023798">
    <property type="entry name" value="Ribosomal_uS7_dom"/>
</dbReference>
<proteinExistence type="inferred from homology"/>
<keyword evidence="3" id="KW-0694">RNA-binding</keyword>
<dbReference type="GO" id="GO:0019843">
    <property type="term" value="F:rRNA binding"/>
    <property type="evidence" value="ECO:0007669"/>
    <property type="project" value="UniProtKB-KW"/>
</dbReference>
<dbReference type="Proteomes" id="UP000714915">
    <property type="component" value="Unassembled WGS sequence"/>
</dbReference>
<dbReference type="PIRSF" id="PIRSF002122">
    <property type="entry name" value="RPS7p_RPS7a_RPS5e_RPS7o"/>
    <property type="match status" value="1"/>
</dbReference>
<evidence type="ECO:0000256" key="1">
    <source>
        <dbReference type="ARBA" id="ARBA00007151"/>
    </source>
</evidence>
<evidence type="ECO:0000313" key="8">
    <source>
        <dbReference type="Proteomes" id="UP000714915"/>
    </source>
</evidence>
<dbReference type="Pfam" id="PF00177">
    <property type="entry name" value="Ribosomal_S7"/>
    <property type="match status" value="1"/>
</dbReference>
<evidence type="ECO:0000256" key="4">
    <source>
        <dbReference type="ARBA" id="ARBA00022980"/>
    </source>
</evidence>
<dbReference type="Gene3D" id="1.10.455.10">
    <property type="entry name" value="Ribosomal protein S7 domain"/>
    <property type="match status" value="1"/>
</dbReference>
<dbReference type="GO" id="GO:0015935">
    <property type="term" value="C:small ribosomal subunit"/>
    <property type="evidence" value="ECO:0007669"/>
    <property type="project" value="InterPro"/>
</dbReference>
<evidence type="ECO:0000313" key="7">
    <source>
        <dbReference type="EMBL" id="MCA9387400.1"/>
    </source>
</evidence>
<evidence type="ECO:0000256" key="3">
    <source>
        <dbReference type="ARBA" id="ARBA00022884"/>
    </source>
</evidence>
<gene>
    <name evidence="7" type="primary">rpsG</name>
    <name evidence="7" type="ORF">KC669_05200</name>
</gene>
<dbReference type="InterPro" id="IPR036823">
    <property type="entry name" value="Ribosomal_uS7_dom_sf"/>
</dbReference>
<evidence type="ECO:0000259" key="6">
    <source>
        <dbReference type="Pfam" id="PF00177"/>
    </source>
</evidence>
<keyword evidence="4 7" id="KW-0689">Ribosomal protein</keyword>
<accession>A0A955RM49</accession>
<dbReference type="SUPFAM" id="SSF47973">
    <property type="entry name" value="Ribosomal protein S7"/>
    <property type="match status" value="1"/>
</dbReference>
<name>A0A955RM49_9BACT</name>
<feature type="non-terminal residue" evidence="7">
    <location>
        <position position="1"/>
    </location>
</feature>
<keyword evidence="2" id="KW-0699">rRNA-binding</keyword>
<dbReference type="InterPro" id="IPR000235">
    <property type="entry name" value="Ribosomal_uS7"/>
</dbReference>
<reference evidence="7" key="1">
    <citation type="submission" date="2020-04" db="EMBL/GenBank/DDBJ databases">
        <authorList>
            <person name="Zhang T."/>
        </authorList>
    </citation>
    <scope>NUCLEOTIDE SEQUENCE</scope>
    <source>
        <strain evidence="7">HKST-UBA09</strain>
    </source>
</reference>
<reference evidence="7" key="2">
    <citation type="journal article" date="2021" name="Microbiome">
        <title>Successional dynamics and alternative stable states in a saline activated sludge microbial community over 9 years.</title>
        <authorList>
            <person name="Wang Y."/>
            <person name="Ye J."/>
            <person name="Ju F."/>
            <person name="Liu L."/>
            <person name="Boyd J.A."/>
            <person name="Deng Y."/>
            <person name="Parks D.H."/>
            <person name="Jiang X."/>
            <person name="Yin X."/>
            <person name="Woodcroft B.J."/>
            <person name="Tyson G.W."/>
            <person name="Hugenholtz P."/>
            <person name="Polz M.F."/>
            <person name="Zhang T."/>
        </authorList>
    </citation>
    <scope>NUCLEOTIDE SEQUENCE</scope>
    <source>
        <strain evidence="7">HKST-UBA09</strain>
    </source>
</reference>
<dbReference type="NCBIfam" id="TIGR01029">
    <property type="entry name" value="rpsG_bact"/>
    <property type="match status" value="1"/>
</dbReference>
<evidence type="ECO:0000256" key="2">
    <source>
        <dbReference type="ARBA" id="ARBA00022730"/>
    </source>
</evidence>
<dbReference type="GO" id="GO:0003735">
    <property type="term" value="F:structural constituent of ribosome"/>
    <property type="evidence" value="ECO:0007669"/>
    <property type="project" value="InterPro"/>
</dbReference>
<dbReference type="PANTHER" id="PTHR11205">
    <property type="entry name" value="RIBOSOMAL PROTEIN S7"/>
    <property type="match status" value="1"/>
</dbReference>
<comment type="similarity">
    <text evidence="1">Belongs to the universal ribosomal protein uS7 family.</text>
</comment>
<protein>
    <submittedName>
        <fullName evidence="7">30S ribosomal protein S7</fullName>
    </submittedName>
</protein>
<dbReference type="AlphaFoldDB" id="A0A955RM49"/>
<evidence type="ECO:0000256" key="5">
    <source>
        <dbReference type="ARBA" id="ARBA00023274"/>
    </source>
</evidence>
<dbReference type="EMBL" id="JAGQLF010000115">
    <property type="protein sequence ID" value="MCA9387400.1"/>
    <property type="molecule type" value="Genomic_DNA"/>
</dbReference>
<dbReference type="CDD" id="cd14869">
    <property type="entry name" value="uS7_Bacteria"/>
    <property type="match status" value="1"/>
</dbReference>
<sequence>IIEKKTKSSPLDTFKQAINNVQPSIEVRSRRVGGSNYQIPSEVRPDRRVALAIKWILIYTRQRNEKSMSLRLANELLAASVGEGNSVKKKEDTHRMADANKAFAHYKW</sequence>
<dbReference type="GO" id="GO:0006412">
    <property type="term" value="P:translation"/>
    <property type="evidence" value="ECO:0007669"/>
    <property type="project" value="InterPro"/>
</dbReference>